<proteinExistence type="predicted"/>
<comment type="caution">
    <text evidence="2">The sequence shown here is derived from an EMBL/GenBank/DDBJ whole genome shotgun (WGS) entry which is preliminary data.</text>
</comment>
<gene>
    <name evidence="2" type="ORF">ACFO8M_02155</name>
</gene>
<evidence type="ECO:0000313" key="2">
    <source>
        <dbReference type="EMBL" id="MFC3491289.1"/>
    </source>
</evidence>
<name>A0ABV7PRV8_9ACTN</name>
<evidence type="ECO:0000313" key="3">
    <source>
        <dbReference type="Proteomes" id="UP001595712"/>
    </source>
</evidence>
<reference evidence="3" key="1">
    <citation type="journal article" date="2019" name="Int. J. Syst. Evol. Microbiol.">
        <title>The Global Catalogue of Microorganisms (GCM) 10K type strain sequencing project: providing services to taxonomists for standard genome sequencing and annotation.</title>
        <authorList>
            <consortium name="The Broad Institute Genomics Platform"/>
            <consortium name="The Broad Institute Genome Sequencing Center for Infectious Disease"/>
            <person name="Wu L."/>
            <person name="Ma J."/>
        </authorList>
    </citation>
    <scope>NUCLEOTIDE SEQUENCE [LARGE SCALE GENOMIC DNA]</scope>
    <source>
        <strain evidence="3">CGMCC 4.7396</strain>
    </source>
</reference>
<evidence type="ECO:0000256" key="1">
    <source>
        <dbReference type="SAM" id="MobiDB-lite"/>
    </source>
</evidence>
<keyword evidence="3" id="KW-1185">Reference proteome</keyword>
<evidence type="ECO:0008006" key="4">
    <source>
        <dbReference type="Google" id="ProtNLM"/>
    </source>
</evidence>
<sequence length="172" mass="16970">MKRNLVVSGWVAAAVVAVGAGIGAVALAQGGSLAPPTEPMSEESVRAALDEAADDATPTTDASADTSAVPSSAAPTGPLEEVPTGDAASGEELIATDGGTVLARCSGGEVELVWWVPAQGWRATAVEPGPAAAATFGFTADDDDDDGLDYKVTCVDGVPAAALRSGDDDADD</sequence>
<organism evidence="2 3">
    <name type="scientific">Glycomyces rhizosphaerae</name>
    <dbReference type="NCBI Taxonomy" id="2054422"/>
    <lineage>
        <taxon>Bacteria</taxon>
        <taxon>Bacillati</taxon>
        <taxon>Actinomycetota</taxon>
        <taxon>Actinomycetes</taxon>
        <taxon>Glycomycetales</taxon>
        <taxon>Glycomycetaceae</taxon>
        <taxon>Glycomyces</taxon>
    </lineage>
</organism>
<dbReference type="EMBL" id="JBHRWO010000004">
    <property type="protein sequence ID" value="MFC3491289.1"/>
    <property type="molecule type" value="Genomic_DNA"/>
</dbReference>
<dbReference type="Proteomes" id="UP001595712">
    <property type="component" value="Unassembled WGS sequence"/>
</dbReference>
<feature type="compositionally biased region" description="Low complexity" evidence="1">
    <location>
        <begin position="55"/>
        <end position="78"/>
    </location>
</feature>
<protein>
    <recommendedName>
        <fullName evidence="4">Septum formation initiator</fullName>
    </recommendedName>
</protein>
<feature type="region of interest" description="Disordered" evidence="1">
    <location>
        <begin position="51"/>
        <end position="89"/>
    </location>
</feature>
<dbReference type="RefSeq" id="WP_387969854.1">
    <property type="nucleotide sequence ID" value="NZ_JBHRWO010000004.1"/>
</dbReference>
<accession>A0ABV7PRV8</accession>